<comment type="caution">
    <text evidence="2">The sequence shown here is derived from an EMBL/GenBank/DDBJ whole genome shotgun (WGS) entry which is preliminary data.</text>
</comment>
<sequence>MRVSCRTSGAARVGVAPSPSDSTQTRSVTHASGPIRNTSYVDKSLYKATVCSWFNEFKPVFDGRSNEWSTTAVNELIEVNRRSTCAEFGVQCGLQQEVGLRLYKNTFGSNTPLIRWGRHRLTKAQIHY</sequence>
<keyword evidence="3" id="KW-1185">Reference proteome</keyword>
<dbReference type="EMBL" id="BGZK01001248">
    <property type="protein sequence ID" value="GBP75414.1"/>
    <property type="molecule type" value="Genomic_DNA"/>
</dbReference>
<dbReference type="AlphaFoldDB" id="A0A4C1YK98"/>
<feature type="region of interest" description="Disordered" evidence="1">
    <location>
        <begin position="1"/>
        <end position="35"/>
    </location>
</feature>
<gene>
    <name evidence="2" type="ORF">EVAR_54507_1</name>
</gene>
<protein>
    <submittedName>
        <fullName evidence="2">Uncharacterized protein</fullName>
    </submittedName>
</protein>
<evidence type="ECO:0000313" key="3">
    <source>
        <dbReference type="Proteomes" id="UP000299102"/>
    </source>
</evidence>
<reference evidence="2 3" key="1">
    <citation type="journal article" date="2019" name="Commun. Biol.">
        <title>The bagworm genome reveals a unique fibroin gene that provides high tensile strength.</title>
        <authorList>
            <person name="Kono N."/>
            <person name="Nakamura H."/>
            <person name="Ohtoshi R."/>
            <person name="Tomita M."/>
            <person name="Numata K."/>
            <person name="Arakawa K."/>
        </authorList>
    </citation>
    <scope>NUCLEOTIDE SEQUENCE [LARGE SCALE GENOMIC DNA]</scope>
</reference>
<organism evidence="2 3">
    <name type="scientific">Eumeta variegata</name>
    <name type="common">Bagworm moth</name>
    <name type="synonym">Eumeta japonica</name>
    <dbReference type="NCBI Taxonomy" id="151549"/>
    <lineage>
        <taxon>Eukaryota</taxon>
        <taxon>Metazoa</taxon>
        <taxon>Ecdysozoa</taxon>
        <taxon>Arthropoda</taxon>
        <taxon>Hexapoda</taxon>
        <taxon>Insecta</taxon>
        <taxon>Pterygota</taxon>
        <taxon>Neoptera</taxon>
        <taxon>Endopterygota</taxon>
        <taxon>Lepidoptera</taxon>
        <taxon>Glossata</taxon>
        <taxon>Ditrysia</taxon>
        <taxon>Tineoidea</taxon>
        <taxon>Psychidae</taxon>
        <taxon>Oiketicinae</taxon>
        <taxon>Eumeta</taxon>
    </lineage>
</organism>
<feature type="compositionally biased region" description="Polar residues" evidence="1">
    <location>
        <begin position="19"/>
        <end position="35"/>
    </location>
</feature>
<dbReference type="Proteomes" id="UP000299102">
    <property type="component" value="Unassembled WGS sequence"/>
</dbReference>
<accession>A0A4C1YK98</accession>
<name>A0A4C1YK98_EUMVA</name>
<evidence type="ECO:0000313" key="2">
    <source>
        <dbReference type="EMBL" id="GBP75414.1"/>
    </source>
</evidence>
<proteinExistence type="predicted"/>
<evidence type="ECO:0000256" key="1">
    <source>
        <dbReference type="SAM" id="MobiDB-lite"/>
    </source>
</evidence>